<protein>
    <submittedName>
        <fullName evidence="1">Uncharacterized protein</fullName>
    </submittedName>
</protein>
<gene>
    <name evidence="1" type="ORF">METZ01_LOCUS440312</name>
</gene>
<dbReference type="EMBL" id="UINC01178997">
    <property type="protein sequence ID" value="SVD87458.1"/>
    <property type="molecule type" value="Genomic_DNA"/>
</dbReference>
<name>A0A382YY79_9ZZZZ</name>
<dbReference type="AlphaFoldDB" id="A0A382YY79"/>
<accession>A0A382YY79</accession>
<proteinExistence type="predicted"/>
<feature type="non-terminal residue" evidence="1">
    <location>
        <position position="49"/>
    </location>
</feature>
<reference evidence="1" key="1">
    <citation type="submission" date="2018-05" db="EMBL/GenBank/DDBJ databases">
        <authorList>
            <person name="Lanie J.A."/>
            <person name="Ng W.-L."/>
            <person name="Kazmierczak K.M."/>
            <person name="Andrzejewski T.M."/>
            <person name="Davidsen T.M."/>
            <person name="Wayne K.J."/>
            <person name="Tettelin H."/>
            <person name="Glass J.I."/>
            <person name="Rusch D."/>
            <person name="Podicherti R."/>
            <person name="Tsui H.-C.T."/>
            <person name="Winkler M.E."/>
        </authorList>
    </citation>
    <scope>NUCLEOTIDE SEQUENCE</scope>
</reference>
<evidence type="ECO:0000313" key="1">
    <source>
        <dbReference type="EMBL" id="SVD87458.1"/>
    </source>
</evidence>
<sequence>MFLSHACTLLFLSGLIPLQEQAETDQVSAKFLSRIDQAMEEKQWEPLFL</sequence>
<organism evidence="1">
    <name type="scientific">marine metagenome</name>
    <dbReference type="NCBI Taxonomy" id="408172"/>
    <lineage>
        <taxon>unclassified sequences</taxon>
        <taxon>metagenomes</taxon>
        <taxon>ecological metagenomes</taxon>
    </lineage>
</organism>